<sequence length="56" mass="6530">SLDFTTENSKDIFKRGLIIGFASENIPLHKLNYKNFKNTFNKYFKPDYKIPSVSSI</sequence>
<reference evidence="1" key="1">
    <citation type="submission" date="2021-02" db="EMBL/GenBank/DDBJ databases">
        <authorList>
            <person name="Nowell W R."/>
        </authorList>
    </citation>
    <scope>NUCLEOTIDE SEQUENCE</scope>
    <source>
        <strain evidence="1">Ploen Becks lab</strain>
    </source>
</reference>
<organism evidence="1 2">
    <name type="scientific">Brachionus calyciflorus</name>
    <dbReference type="NCBI Taxonomy" id="104777"/>
    <lineage>
        <taxon>Eukaryota</taxon>
        <taxon>Metazoa</taxon>
        <taxon>Spiralia</taxon>
        <taxon>Gnathifera</taxon>
        <taxon>Rotifera</taxon>
        <taxon>Eurotatoria</taxon>
        <taxon>Monogononta</taxon>
        <taxon>Pseudotrocha</taxon>
        <taxon>Ploima</taxon>
        <taxon>Brachionidae</taxon>
        <taxon>Brachionus</taxon>
    </lineage>
</organism>
<comment type="caution">
    <text evidence="1">The sequence shown here is derived from an EMBL/GenBank/DDBJ whole genome shotgun (WGS) entry which is preliminary data.</text>
</comment>
<feature type="non-terminal residue" evidence="1">
    <location>
        <position position="1"/>
    </location>
</feature>
<keyword evidence="2" id="KW-1185">Reference proteome</keyword>
<evidence type="ECO:0000313" key="2">
    <source>
        <dbReference type="Proteomes" id="UP000663879"/>
    </source>
</evidence>
<accession>A0A814I1Z8</accession>
<dbReference type="EMBL" id="CAJNOC010004330">
    <property type="protein sequence ID" value="CAF1017733.1"/>
    <property type="molecule type" value="Genomic_DNA"/>
</dbReference>
<gene>
    <name evidence="1" type="ORF">OXX778_LOCUS17218</name>
</gene>
<dbReference type="Proteomes" id="UP000663879">
    <property type="component" value="Unassembled WGS sequence"/>
</dbReference>
<protein>
    <submittedName>
        <fullName evidence="1">Uncharacterized protein</fullName>
    </submittedName>
</protein>
<dbReference type="AlphaFoldDB" id="A0A814I1Z8"/>
<evidence type="ECO:0000313" key="1">
    <source>
        <dbReference type="EMBL" id="CAF1017733.1"/>
    </source>
</evidence>
<name>A0A814I1Z8_9BILA</name>
<proteinExistence type="predicted"/>